<feature type="compositionally biased region" description="Pro residues" evidence="2">
    <location>
        <begin position="391"/>
        <end position="415"/>
    </location>
</feature>
<feature type="coiled-coil region" evidence="1">
    <location>
        <begin position="179"/>
        <end position="269"/>
    </location>
</feature>
<evidence type="ECO:0000256" key="2">
    <source>
        <dbReference type="SAM" id="MobiDB-lite"/>
    </source>
</evidence>
<dbReference type="AlphaFoldDB" id="A0A9W6V577"/>
<feature type="region of interest" description="Disordered" evidence="2">
    <location>
        <begin position="120"/>
        <end position="147"/>
    </location>
</feature>
<feature type="transmembrane region" description="Helical" evidence="3">
    <location>
        <begin position="562"/>
        <end position="582"/>
    </location>
</feature>
<protein>
    <submittedName>
        <fullName evidence="4">Uncharacterized protein</fullName>
    </submittedName>
</protein>
<feature type="transmembrane region" description="Helical" evidence="3">
    <location>
        <begin position="629"/>
        <end position="648"/>
    </location>
</feature>
<feature type="region of interest" description="Disordered" evidence="2">
    <location>
        <begin position="318"/>
        <end position="430"/>
    </location>
</feature>
<feature type="region of interest" description="Disordered" evidence="2">
    <location>
        <begin position="1"/>
        <end position="25"/>
    </location>
</feature>
<evidence type="ECO:0000256" key="3">
    <source>
        <dbReference type="SAM" id="Phobius"/>
    </source>
</evidence>
<feature type="transmembrane region" description="Helical" evidence="3">
    <location>
        <begin position="591"/>
        <end position="609"/>
    </location>
</feature>
<feature type="compositionally biased region" description="Pro residues" evidence="2">
    <location>
        <begin position="345"/>
        <end position="354"/>
    </location>
</feature>
<evidence type="ECO:0000313" key="4">
    <source>
        <dbReference type="EMBL" id="GLW75466.1"/>
    </source>
</evidence>
<keyword evidence="3" id="KW-1133">Transmembrane helix</keyword>
<keyword evidence="1" id="KW-0175">Coiled coil</keyword>
<feature type="transmembrane region" description="Helical" evidence="3">
    <location>
        <begin position="437"/>
        <end position="460"/>
    </location>
</feature>
<dbReference type="Proteomes" id="UP001165041">
    <property type="component" value="Unassembled WGS sequence"/>
</dbReference>
<sequence>MAEADKGTTGRAGAPWGPLKGPTPEANHLAATLRQWLDASDLRVKDFHAQLEPVDFGGGKVPSPDTVYSRFAGIKLDWNFVSAVVQVCSADEDTRATRLKQGRQMLNKAVEAARVRRESERVRRRAGLPPVQVPPALPAPGTDSLPPGPRLLAAQDKIIQMYEKQSTLQQANHRLELIVALAAAKEQEYLRDIADLERRLADALAARTSEPAQIALYEKKIEEARAREEAMANARYDAEDDRDIARQMLGHANQEIADLKAEIDRLKTVFGVTTQRIVERVGDVLGDRLQIVDGAIDAVQRIVGEEHDQLREMGRSLGWSLPEDQKPSGFDGRTIPGEVLYSEPDNPPSTPDNPPTSQDTALSRPDNPPARPDNPAAGHTPPTPWAASPLPQTPTPHYPPPAHVQPTPTNRPPVLPASATTAANSQTRKSPIWRKRLQSAATLIGLATLLVPALVGLTYLDHNATTYLRAPACDSAATPPVTSNCTTTEDAVVTDKQKGGTDDSDKVTVRRTSGKTSTMDVDHLYNAVTQGTSVTLTLWEGHIIKAHTGNVTDDVYDGATLWSVPVIVVVGFLTWGLLAALLEELLDMDDTFVAGGAVTAGLILITASMNNEYARATSYRVSLILHTSLWAALAFIVGLVSIAVQMTPTERAVRARYRAQKAAKNQR</sequence>
<reference evidence="4" key="1">
    <citation type="submission" date="2023-02" db="EMBL/GenBank/DDBJ databases">
        <title>Kitasatospora phosalacinea NBRC 14627.</title>
        <authorList>
            <person name="Ichikawa N."/>
            <person name="Sato H."/>
            <person name="Tonouchi N."/>
        </authorList>
    </citation>
    <scope>NUCLEOTIDE SEQUENCE</scope>
    <source>
        <strain evidence="4">NBRC 14627</strain>
    </source>
</reference>
<dbReference type="EMBL" id="BSSA01000068">
    <property type="protein sequence ID" value="GLW75466.1"/>
    <property type="molecule type" value="Genomic_DNA"/>
</dbReference>
<dbReference type="RefSeq" id="WP_285740989.1">
    <property type="nucleotide sequence ID" value="NZ_BSSA01000068.1"/>
</dbReference>
<organism evidence="4 5">
    <name type="scientific">Kitasatospora phosalacinea</name>
    <dbReference type="NCBI Taxonomy" id="2065"/>
    <lineage>
        <taxon>Bacteria</taxon>
        <taxon>Bacillati</taxon>
        <taxon>Actinomycetota</taxon>
        <taxon>Actinomycetes</taxon>
        <taxon>Kitasatosporales</taxon>
        <taxon>Streptomycetaceae</taxon>
        <taxon>Kitasatospora</taxon>
    </lineage>
</organism>
<comment type="caution">
    <text evidence="4">The sequence shown here is derived from an EMBL/GenBank/DDBJ whole genome shotgun (WGS) entry which is preliminary data.</text>
</comment>
<evidence type="ECO:0000313" key="5">
    <source>
        <dbReference type="Proteomes" id="UP001165041"/>
    </source>
</evidence>
<gene>
    <name evidence="4" type="ORF">Kpho02_77630</name>
</gene>
<evidence type="ECO:0000256" key="1">
    <source>
        <dbReference type="SAM" id="Coils"/>
    </source>
</evidence>
<keyword evidence="3" id="KW-0472">Membrane</keyword>
<proteinExistence type="predicted"/>
<accession>A0A9W6V577</accession>
<keyword evidence="3" id="KW-0812">Transmembrane</keyword>
<name>A0A9W6V577_9ACTN</name>
<feature type="compositionally biased region" description="Polar residues" evidence="2">
    <location>
        <begin position="418"/>
        <end position="429"/>
    </location>
</feature>